<dbReference type="SUPFAM" id="SSF48264">
    <property type="entry name" value="Cytochrome P450"/>
    <property type="match status" value="1"/>
</dbReference>
<comment type="caution">
    <text evidence="7">The sequence shown here is derived from an EMBL/GenBank/DDBJ whole genome shotgun (WGS) entry which is preliminary data.</text>
</comment>
<keyword evidence="5" id="KW-0408">Iron</keyword>
<dbReference type="InterPro" id="IPR001128">
    <property type="entry name" value="Cyt_P450"/>
</dbReference>
<dbReference type="EMBL" id="CASHTH010000956">
    <property type="protein sequence ID" value="CAI8009406.1"/>
    <property type="molecule type" value="Genomic_DNA"/>
</dbReference>
<dbReference type="PANTHER" id="PTHR24302:SF15">
    <property type="entry name" value="FATTY-ACID PEROXYGENASE"/>
    <property type="match status" value="1"/>
</dbReference>
<evidence type="ECO:0000256" key="3">
    <source>
        <dbReference type="ARBA" id="ARBA00022723"/>
    </source>
</evidence>
<dbReference type="InterPro" id="IPR036396">
    <property type="entry name" value="Cyt_P450_sf"/>
</dbReference>
<feature type="non-terminal residue" evidence="7">
    <location>
        <position position="341"/>
    </location>
</feature>
<dbReference type="AlphaFoldDB" id="A0AA35REV9"/>
<dbReference type="GO" id="GO:0008395">
    <property type="term" value="F:steroid hydroxylase activity"/>
    <property type="evidence" value="ECO:0007669"/>
    <property type="project" value="TreeGrafter"/>
</dbReference>
<keyword evidence="8" id="KW-1185">Reference proteome</keyword>
<sequence>MAYYLWLVILLLLLLYTYYKWGYEPFQVFKRMGIPGPPPAPFLGNLVTLITRKDGMDVIAEWNQTYGDVCGYFCGTWPSVSTTDPVFIQEVFITCFRQFPDRCVMSLANTQATGLPPGIFESSGRGRWRSLRHITVPAFSKTKLSMMSQHLEKSCSVMFDKMLEQSSIDLDIDVLKLYKDCILEASILAVLGQEVWLQKGEAGEFKSWMELGGKISHGTHPLSPMFYVPVDLFIGHQFQWFVKFYYWLGAGRCIPAFRRLKGVITNCISERRTKAREQKLQENSVIDLLVAASEGTGEGKGMSDNEIISNCLIFLFAAYDTTSLTLHPPLYTPLNWQQPPT</sequence>
<keyword evidence="2" id="KW-0349">Heme</keyword>
<gene>
    <name evidence="7" type="ORF">GBAR_LOCUS6318</name>
</gene>
<dbReference type="GO" id="GO:0005506">
    <property type="term" value="F:iron ion binding"/>
    <property type="evidence" value="ECO:0007669"/>
    <property type="project" value="InterPro"/>
</dbReference>
<keyword evidence="4" id="KW-0560">Oxidoreductase</keyword>
<keyword evidence="3" id="KW-0479">Metal-binding</keyword>
<feature type="signal peptide" evidence="6">
    <location>
        <begin position="1"/>
        <end position="22"/>
    </location>
</feature>
<feature type="chain" id="PRO_5041408587" evidence="6">
    <location>
        <begin position="23"/>
        <end position="341"/>
    </location>
</feature>
<accession>A0AA35REV9</accession>
<name>A0AA35REV9_GEOBA</name>
<keyword evidence="6" id="KW-0732">Signal</keyword>
<evidence type="ECO:0000256" key="6">
    <source>
        <dbReference type="SAM" id="SignalP"/>
    </source>
</evidence>
<proteinExistence type="inferred from homology"/>
<dbReference type="Proteomes" id="UP001174909">
    <property type="component" value="Unassembled WGS sequence"/>
</dbReference>
<dbReference type="InterPro" id="IPR050705">
    <property type="entry name" value="Cytochrome_P450_3A"/>
</dbReference>
<protein>
    <submittedName>
        <fullName evidence="7">Cytochrome P450 3A40</fullName>
    </submittedName>
</protein>
<evidence type="ECO:0000256" key="1">
    <source>
        <dbReference type="ARBA" id="ARBA00010617"/>
    </source>
</evidence>
<organism evidence="7 8">
    <name type="scientific">Geodia barretti</name>
    <name type="common">Barrett's horny sponge</name>
    <dbReference type="NCBI Taxonomy" id="519541"/>
    <lineage>
        <taxon>Eukaryota</taxon>
        <taxon>Metazoa</taxon>
        <taxon>Porifera</taxon>
        <taxon>Demospongiae</taxon>
        <taxon>Heteroscleromorpha</taxon>
        <taxon>Tetractinellida</taxon>
        <taxon>Astrophorina</taxon>
        <taxon>Geodiidae</taxon>
        <taxon>Geodia</taxon>
    </lineage>
</organism>
<evidence type="ECO:0000256" key="4">
    <source>
        <dbReference type="ARBA" id="ARBA00023002"/>
    </source>
</evidence>
<dbReference type="Gene3D" id="1.10.630.10">
    <property type="entry name" value="Cytochrome P450"/>
    <property type="match status" value="1"/>
</dbReference>
<evidence type="ECO:0000256" key="5">
    <source>
        <dbReference type="ARBA" id="ARBA00023004"/>
    </source>
</evidence>
<evidence type="ECO:0000313" key="7">
    <source>
        <dbReference type="EMBL" id="CAI8009406.1"/>
    </source>
</evidence>
<evidence type="ECO:0000313" key="8">
    <source>
        <dbReference type="Proteomes" id="UP001174909"/>
    </source>
</evidence>
<dbReference type="GO" id="GO:0020037">
    <property type="term" value="F:heme binding"/>
    <property type="evidence" value="ECO:0007669"/>
    <property type="project" value="InterPro"/>
</dbReference>
<evidence type="ECO:0000256" key="2">
    <source>
        <dbReference type="ARBA" id="ARBA00022617"/>
    </source>
</evidence>
<comment type="similarity">
    <text evidence="1">Belongs to the cytochrome P450 family.</text>
</comment>
<dbReference type="GO" id="GO:0016705">
    <property type="term" value="F:oxidoreductase activity, acting on paired donors, with incorporation or reduction of molecular oxygen"/>
    <property type="evidence" value="ECO:0007669"/>
    <property type="project" value="InterPro"/>
</dbReference>
<dbReference type="PANTHER" id="PTHR24302">
    <property type="entry name" value="CYTOCHROME P450 FAMILY 3"/>
    <property type="match status" value="1"/>
</dbReference>
<dbReference type="Pfam" id="PF00067">
    <property type="entry name" value="p450"/>
    <property type="match status" value="1"/>
</dbReference>
<reference evidence="7" key="1">
    <citation type="submission" date="2023-03" db="EMBL/GenBank/DDBJ databases">
        <authorList>
            <person name="Steffen K."/>
            <person name="Cardenas P."/>
        </authorList>
    </citation>
    <scope>NUCLEOTIDE SEQUENCE</scope>
</reference>